<feature type="compositionally biased region" description="Pro residues" evidence="4">
    <location>
        <begin position="1"/>
        <end position="11"/>
    </location>
</feature>
<sequence>MTAPDPTPAPTDSPDTSAAPAAADPTGTADRAPLTWFITGANSGLGLAIARTAAAAGDRVLATARRPETLEPLTAEFPDTVRTAALDVTRSEQIPGAVDAAIGAFGRIDVLVNNAGYGLRGAVESWSMDQLRRLFDTNVFGVVELTRAVLPHMRAAGGGWIVQMSSVAGFRVSPGAAAYSASKFALEGLSKGLALEVAPHGIAVTLAEPGPFRTDFSGRSHDWGEEHPAYTEILAEEFTKYRARSGKQANDPVRAAEILVDLAHRPDRPLHLPLGPEAFATARGEFGSRLSALDEIEGIAADTGFADEA</sequence>
<dbReference type="InterPro" id="IPR051911">
    <property type="entry name" value="SDR_oxidoreductase"/>
</dbReference>
<dbReference type="InterPro" id="IPR036291">
    <property type="entry name" value="NAD(P)-bd_dom_sf"/>
</dbReference>
<evidence type="ECO:0000256" key="4">
    <source>
        <dbReference type="SAM" id="MobiDB-lite"/>
    </source>
</evidence>
<dbReference type="PROSITE" id="PS00061">
    <property type="entry name" value="ADH_SHORT"/>
    <property type="match status" value="1"/>
</dbReference>
<comment type="caution">
    <text evidence="6">The sequence shown here is derived from an EMBL/GenBank/DDBJ whole genome shotgun (WGS) entry which is preliminary data.</text>
</comment>
<accession>A0ABP8J8Z5</accession>
<dbReference type="Proteomes" id="UP001500642">
    <property type="component" value="Unassembled WGS sequence"/>
</dbReference>
<dbReference type="PRINTS" id="PR00081">
    <property type="entry name" value="GDHRDH"/>
</dbReference>
<evidence type="ECO:0000259" key="5">
    <source>
        <dbReference type="SMART" id="SM00822"/>
    </source>
</evidence>
<feature type="region of interest" description="Disordered" evidence="4">
    <location>
        <begin position="1"/>
        <end position="30"/>
    </location>
</feature>
<dbReference type="PANTHER" id="PTHR43976">
    <property type="entry name" value="SHORT CHAIN DEHYDROGENASE"/>
    <property type="match status" value="1"/>
</dbReference>
<evidence type="ECO:0000313" key="6">
    <source>
        <dbReference type="EMBL" id="GAA4387108.1"/>
    </source>
</evidence>
<evidence type="ECO:0000256" key="3">
    <source>
        <dbReference type="RuleBase" id="RU000363"/>
    </source>
</evidence>
<dbReference type="InterPro" id="IPR002347">
    <property type="entry name" value="SDR_fam"/>
</dbReference>
<keyword evidence="2" id="KW-0560">Oxidoreductase</keyword>
<keyword evidence="7" id="KW-1185">Reference proteome</keyword>
<evidence type="ECO:0000256" key="1">
    <source>
        <dbReference type="ARBA" id="ARBA00006484"/>
    </source>
</evidence>
<dbReference type="InterPro" id="IPR057326">
    <property type="entry name" value="KR_dom"/>
</dbReference>
<feature type="domain" description="Ketoreductase" evidence="5">
    <location>
        <begin position="34"/>
        <end position="226"/>
    </location>
</feature>
<dbReference type="SUPFAM" id="SSF51735">
    <property type="entry name" value="NAD(P)-binding Rossmann-fold domains"/>
    <property type="match status" value="1"/>
</dbReference>
<organism evidence="6 7">
    <name type="scientific">Brevibacterium pityocampae</name>
    <dbReference type="NCBI Taxonomy" id="506594"/>
    <lineage>
        <taxon>Bacteria</taxon>
        <taxon>Bacillati</taxon>
        <taxon>Actinomycetota</taxon>
        <taxon>Actinomycetes</taxon>
        <taxon>Micrococcales</taxon>
        <taxon>Brevibacteriaceae</taxon>
        <taxon>Brevibacterium</taxon>
    </lineage>
</organism>
<dbReference type="PRINTS" id="PR00080">
    <property type="entry name" value="SDRFAMILY"/>
</dbReference>
<feature type="compositionally biased region" description="Low complexity" evidence="4">
    <location>
        <begin position="12"/>
        <end position="30"/>
    </location>
</feature>
<dbReference type="Gene3D" id="3.40.50.720">
    <property type="entry name" value="NAD(P)-binding Rossmann-like Domain"/>
    <property type="match status" value="1"/>
</dbReference>
<dbReference type="PANTHER" id="PTHR43976:SF16">
    <property type="entry name" value="SHORT-CHAIN DEHYDROGENASE_REDUCTASE FAMILY PROTEIN"/>
    <property type="match status" value="1"/>
</dbReference>
<comment type="similarity">
    <text evidence="1 3">Belongs to the short-chain dehydrogenases/reductases (SDR) family.</text>
</comment>
<evidence type="ECO:0000256" key="2">
    <source>
        <dbReference type="ARBA" id="ARBA00023002"/>
    </source>
</evidence>
<reference evidence="7" key="1">
    <citation type="journal article" date="2019" name="Int. J. Syst. Evol. Microbiol.">
        <title>The Global Catalogue of Microorganisms (GCM) 10K type strain sequencing project: providing services to taxonomists for standard genome sequencing and annotation.</title>
        <authorList>
            <consortium name="The Broad Institute Genomics Platform"/>
            <consortium name="The Broad Institute Genome Sequencing Center for Infectious Disease"/>
            <person name="Wu L."/>
            <person name="Ma J."/>
        </authorList>
    </citation>
    <scope>NUCLEOTIDE SEQUENCE [LARGE SCALE GENOMIC DNA]</scope>
    <source>
        <strain evidence="7">JCM 17808</strain>
    </source>
</reference>
<evidence type="ECO:0000313" key="7">
    <source>
        <dbReference type="Proteomes" id="UP001500642"/>
    </source>
</evidence>
<dbReference type="RefSeq" id="WP_345030518.1">
    <property type="nucleotide sequence ID" value="NZ_BAABGL010000004.1"/>
</dbReference>
<dbReference type="SMART" id="SM00822">
    <property type="entry name" value="PKS_KR"/>
    <property type="match status" value="1"/>
</dbReference>
<dbReference type="InterPro" id="IPR020904">
    <property type="entry name" value="Sc_DH/Rdtase_CS"/>
</dbReference>
<protein>
    <submittedName>
        <fullName evidence="6">Oxidoreductase</fullName>
    </submittedName>
</protein>
<proteinExistence type="inferred from homology"/>
<gene>
    <name evidence="6" type="ORF">GCM10023167_10700</name>
</gene>
<dbReference type="Pfam" id="PF00106">
    <property type="entry name" value="adh_short"/>
    <property type="match status" value="1"/>
</dbReference>
<name>A0ABP8J8Z5_9MICO</name>
<dbReference type="CDD" id="cd05374">
    <property type="entry name" value="17beta-HSD-like_SDR_c"/>
    <property type="match status" value="1"/>
</dbReference>
<dbReference type="EMBL" id="BAABGL010000004">
    <property type="protein sequence ID" value="GAA4387108.1"/>
    <property type="molecule type" value="Genomic_DNA"/>
</dbReference>